<accession>A0A0C3DCB7</accession>
<dbReference type="AlphaFoldDB" id="A0A0C3DCB7"/>
<evidence type="ECO:0000313" key="1">
    <source>
        <dbReference type="EMBL" id="KIM53716.1"/>
    </source>
</evidence>
<dbReference type="Proteomes" id="UP000053989">
    <property type="component" value="Unassembled WGS sequence"/>
</dbReference>
<protein>
    <submittedName>
        <fullName evidence="1">Uncharacterized protein</fullName>
    </submittedName>
</protein>
<dbReference type="HOGENOM" id="CLU_3051716_0_0_1"/>
<proteinExistence type="predicted"/>
<evidence type="ECO:0000313" key="2">
    <source>
        <dbReference type="Proteomes" id="UP000053989"/>
    </source>
</evidence>
<dbReference type="InParanoid" id="A0A0C3DCB7"/>
<reference evidence="1 2" key="1">
    <citation type="submission" date="2014-04" db="EMBL/GenBank/DDBJ databases">
        <authorList>
            <consortium name="DOE Joint Genome Institute"/>
            <person name="Kuo A."/>
            <person name="Kohler A."/>
            <person name="Nagy L.G."/>
            <person name="Floudas D."/>
            <person name="Copeland A."/>
            <person name="Barry K.W."/>
            <person name="Cichocki N."/>
            <person name="Veneault-Fourrey C."/>
            <person name="LaButti K."/>
            <person name="Lindquist E.A."/>
            <person name="Lipzen A."/>
            <person name="Lundell T."/>
            <person name="Morin E."/>
            <person name="Murat C."/>
            <person name="Sun H."/>
            <person name="Tunlid A."/>
            <person name="Henrissat B."/>
            <person name="Grigoriev I.V."/>
            <person name="Hibbett D.S."/>
            <person name="Martin F."/>
            <person name="Nordberg H.P."/>
            <person name="Cantor M.N."/>
            <person name="Hua S.X."/>
        </authorList>
    </citation>
    <scope>NUCLEOTIDE SEQUENCE [LARGE SCALE GENOMIC DNA]</scope>
    <source>
        <strain evidence="1 2">Foug A</strain>
    </source>
</reference>
<sequence>MKKSKRRVLSRLDRLIHRQLQGCSVFTSKFGIPTSAYRKNIQLPMRYDQHLILD</sequence>
<keyword evidence="2" id="KW-1185">Reference proteome</keyword>
<organism evidence="1 2">
    <name type="scientific">Scleroderma citrinum Foug A</name>
    <dbReference type="NCBI Taxonomy" id="1036808"/>
    <lineage>
        <taxon>Eukaryota</taxon>
        <taxon>Fungi</taxon>
        <taxon>Dikarya</taxon>
        <taxon>Basidiomycota</taxon>
        <taxon>Agaricomycotina</taxon>
        <taxon>Agaricomycetes</taxon>
        <taxon>Agaricomycetidae</taxon>
        <taxon>Boletales</taxon>
        <taxon>Sclerodermatineae</taxon>
        <taxon>Sclerodermataceae</taxon>
        <taxon>Scleroderma</taxon>
    </lineage>
</organism>
<reference evidence="2" key="2">
    <citation type="submission" date="2015-01" db="EMBL/GenBank/DDBJ databases">
        <title>Evolutionary Origins and Diversification of the Mycorrhizal Mutualists.</title>
        <authorList>
            <consortium name="DOE Joint Genome Institute"/>
            <consortium name="Mycorrhizal Genomics Consortium"/>
            <person name="Kohler A."/>
            <person name="Kuo A."/>
            <person name="Nagy L.G."/>
            <person name="Floudas D."/>
            <person name="Copeland A."/>
            <person name="Barry K.W."/>
            <person name="Cichocki N."/>
            <person name="Veneault-Fourrey C."/>
            <person name="LaButti K."/>
            <person name="Lindquist E.A."/>
            <person name="Lipzen A."/>
            <person name="Lundell T."/>
            <person name="Morin E."/>
            <person name="Murat C."/>
            <person name="Riley R."/>
            <person name="Ohm R."/>
            <person name="Sun H."/>
            <person name="Tunlid A."/>
            <person name="Henrissat B."/>
            <person name="Grigoriev I.V."/>
            <person name="Hibbett D.S."/>
            <person name="Martin F."/>
        </authorList>
    </citation>
    <scope>NUCLEOTIDE SEQUENCE [LARGE SCALE GENOMIC DNA]</scope>
    <source>
        <strain evidence="2">Foug A</strain>
    </source>
</reference>
<name>A0A0C3DCB7_9AGAM</name>
<gene>
    <name evidence="1" type="ORF">SCLCIDRAFT_1222582</name>
</gene>
<dbReference type="EMBL" id="KN822173">
    <property type="protein sequence ID" value="KIM53716.1"/>
    <property type="molecule type" value="Genomic_DNA"/>
</dbReference>